<gene>
    <name evidence="2" type="ORF">HH215_12775</name>
</gene>
<protein>
    <submittedName>
        <fullName evidence="2">Uncharacterized protein</fullName>
    </submittedName>
</protein>
<dbReference type="AlphaFoldDB" id="A0A7Z2VJD6"/>
<evidence type="ECO:0000313" key="2">
    <source>
        <dbReference type="EMBL" id="QJD83969.1"/>
    </source>
</evidence>
<reference evidence="2 3" key="1">
    <citation type="submission" date="2020-04" db="EMBL/GenBank/DDBJ databases">
        <title>Genome sequencing of novel species.</title>
        <authorList>
            <person name="Heo J."/>
            <person name="Kim S.-J."/>
            <person name="Kim J.-S."/>
            <person name="Hong S.-B."/>
            <person name="Kwon S.-W."/>
        </authorList>
    </citation>
    <scope>NUCLEOTIDE SEQUENCE [LARGE SCALE GENOMIC DNA]</scope>
    <source>
        <strain evidence="2 3">MFER-1</strain>
    </source>
</reference>
<proteinExistence type="predicted"/>
<dbReference type="EMBL" id="CP051680">
    <property type="protein sequence ID" value="QJD83969.1"/>
    <property type="molecule type" value="Genomic_DNA"/>
</dbReference>
<dbReference type="GO" id="GO:0005975">
    <property type="term" value="P:carbohydrate metabolic process"/>
    <property type="evidence" value="ECO:0007669"/>
    <property type="project" value="InterPro"/>
</dbReference>
<evidence type="ECO:0000313" key="3">
    <source>
        <dbReference type="Proteomes" id="UP000502248"/>
    </source>
</evidence>
<dbReference type="RefSeq" id="WP_169280255.1">
    <property type="nucleotide sequence ID" value="NZ_CP051680.1"/>
</dbReference>
<accession>A0A7Z2VJD6</accession>
<dbReference type="Proteomes" id="UP000502248">
    <property type="component" value="Chromosome"/>
</dbReference>
<feature type="region of interest" description="Disordered" evidence="1">
    <location>
        <begin position="685"/>
        <end position="705"/>
    </location>
</feature>
<name>A0A7Z2VJD6_9BACL</name>
<dbReference type="KEGG" id="cheb:HH215_12775"/>
<keyword evidence="3" id="KW-1185">Reference proteome</keyword>
<organism evidence="2 3">
    <name type="scientific">Cohnella herbarum</name>
    <dbReference type="NCBI Taxonomy" id="2728023"/>
    <lineage>
        <taxon>Bacteria</taxon>
        <taxon>Bacillati</taxon>
        <taxon>Bacillota</taxon>
        <taxon>Bacilli</taxon>
        <taxon>Bacillales</taxon>
        <taxon>Paenibacillaceae</taxon>
        <taxon>Cohnella</taxon>
    </lineage>
</organism>
<dbReference type="SUPFAM" id="SSF48208">
    <property type="entry name" value="Six-hairpin glycosidases"/>
    <property type="match status" value="1"/>
</dbReference>
<evidence type="ECO:0000256" key="1">
    <source>
        <dbReference type="SAM" id="MobiDB-lite"/>
    </source>
</evidence>
<dbReference type="InterPro" id="IPR008928">
    <property type="entry name" value="6-hairpin_glycosidase_sf"/>
</dbReference>
<sequence>MRYGKGSDDSGILLGMEYEDFVASIDCGRIGSVAPEVSVAYPRTGMARVRLSFRLDSPVAQADWSVTIRPAFQPVFHWSPHLTPTDEHVVDQHSFRSPALIAHDGQRMITMIPDLDAMMAMPLKSASGDAKEPRWYMDLNAPRNELVLGLSATEVREHVLYVRKPGTEFPSGALEFGFYLAITADQEQIANPWRGVLDFLWNGWGGRLYAAGQPLAGSLEPYVQHAYEWAFRRWEHAVWQQFELEGRDVGAPAFIVNVQQSPNYPGVASEREFRSIWNQAWFSSLRSAQGLYRYGKRIGNDEYVRRAMLAKELALAAPQRGGLFPSVIATEMDAFEENGTRINRSRGWDTKYWGNSNRNPFTRSAKESPYHILDMSWTALLMLRWHDELETDARLIDYAASYAEALLPLQDERGFFPGWIDPVTLKPCGILDDSPETSMSVTFLLKLYELTKRETFLDSALLAMKAVTERIVPEGRWEDFETYYSCSSYGHDHLLGRKAERNNMYKQCNFSMFWTAEALLECYLTTRDSAYLQLGRRCLDEMLMTQASWQPPYIFVPALGGFGVMNVDGEWNDSRQSLFAEIILRYGKELGVEEYVQRGIAAMRASFVLMYCPENPEVKARWEQAWPFFGERDYGFMMENYGHGGRTHAEDDYMGDFTIFDWGNGAAAESYMRLTDHYGESLLDQADSGQELGGGTTLRGHERKT</sequence>